<dbReference type="Pfam" id="PF03947">
    <property type="entry name" value="Ribosomal_L2_C"/>
    <property type="match status" value="1"/>
</dbReference>
<organism evidence="9 10">
    <name type="scientific">Christiangramia echinicola</name>
    <dbReference type="NCBI Taxonomy" id="279359"/>
    <lineage>
        <taxon>Bacteria</taxon>
        <taxon>Pseudomonadati</taxon>
        <taxon>Bacteroidota</taxon>
        <taxon>Flavobacteriia</taxon>
        <taxon>Flavobacteriales</taxon>
        <taxon>Flavobacteriaceae</taxon>
        <taxon>Christiangramia</taxon>
    </lineage>
</organism>
<dbReference type="PANTHER" id="PTHR13691">
    <property type="entry name" value="RIBOSOMAL PROTEIN L2"/>
    <property type="match status" value="1"/>
</dbReference>
<keyword evidence="5" id="KW-0694">RNA-binding</keyword>
<dbReference type="Gene3D" id="2.30.30.30">
    <property type="match status" value="1"/>
</dbReference>
<evidence type="ECO:0000256" key="3">
    <source>
        <dbReference type="ARBA" id="ARBA00023274"/>
    </source>
</evidence>
<comment type="similarity">
    <text evidence="1 5">Belongs to the universal ribosomal protein uL2 family.</text>
</comment>
<dbReference type="FunFam" id="2.30.30.30:FF:000001">
    <property type="entry name" value="50S ribosomal protein L2"/>
    <property type="match status" value="1"/>
</dbReference>
<dbReference type="FunFam" id="2.40.50.140:FF:000003">
    <property type="entry name" value="50S ribosomal protein L2"/>
    <property type="match status" value="1"/>
</dbReference>
<evidence type="ECO:0000313" key="9">
    <source>
        <dbReference type="EMBL" id="SDS05968.1"/>
    </source>
</evidence>
<dbReference type="InterPro" id="IPR002171">
    <property type="entry name" value="Ribosomal_uL2"/>
</dbReference>
<protein>
    <recommendedName>
        <fullName evidence="4 5">Large ribosomal subunit protein uL2</fullName>
    </recommendedName>
</protein>
<dbReference type="GO" id="GO:0019843">
    <property type="term" value="F:rRNA binding"/>
    <property type="evidence" value="ECO:0007669"/>
    <property type="project" value="UniProtKB-UniRule"/>
</dbReference>
<dbReference type="Pfam" id="PF00181">
    <property type="entry name" value="Ribosomal_L2_N"/>
    <property type="match status" value="1"/>
</dbReference>
<keyword evidence="10" id="KW-1185">Reference proteome</keyword>
<evidence type="ECO:0000256" key="4">
    <source>
        <dbReference type="ARBA" id="ARBA00035242"/>
    </source>
</evidence>
<evidence type="ECO:0000313" key="10">
    <source>
        <dbReference type="Proteomes" id="UP000198858"/>
    </source>
</evidence>
<evidence type="ECO:0000259" key="7">
    <source>
        <dbReference type="SMART" id="SM01382"/>
    </source>
</evidence>
<dbReference type="STRING" id="1250231.SAMN04488552_1970"/>
<dbReference type="InterPro" id="IPR012340">
    <property type="entry name" value="NA-bd_OB-fold"/>
</dbReference>
<dbReference type="GO" id="GO:0015934">
    <property type="term" value="C:large ribosomal subunit"/>
    <property type="evidence" value="ECO:0007669"/>
    <property type="project" value="InterPro"/>
</dbReference>
<name>A0A1H1P3Y6_9FLAO</name>
<sequence>MSVRKLKPITPGQRFRVVNGYDAITTDKPEKSLLAPIKKSGGRNSQGKMTIRYKGGGHKKRYRVIDFKRDKQGIPATVASIEYDPNRTAFIALLNYQDGEKRYIIAQNGLQVGQNVVSANEAAAPEIGNAMPLANIPLGTVISCIELRPGQGAVMARSAGAFAQLLAREGKYATIKLPSGEIRRVLALCMATIGAVSNSDHQLLIGGKAGRSRWLGIRPRTRPVAMNPVDHPMGGGEGRASGGHPRSRKGLPAKGFKTRSRTKASNKYIVERRKTRKK</sequence>
<dbReference type="PIRSF" id="PIRSF002158">
    <property type="entry name" value="Ribosomal_L2"/>
    <property type="match status" value="1"/>
</dbReference>
<keyword evidence="2 5" id="KW-0689">Ribosomal protein</keyword>
<dbReference type="GO" id="GO:0016740">
    <property type="term" value="F:transferase activity"/>
    <property type="evidence" value="ECO:0007669"/>
    <property type="project" value="InterPro"/>
</dbReference>
<dbReference type="PANTHER" id="PTHR13691:SF5">
    <property type="entry name" value="LARGE RIBOSOMAL SUBUNIT PROTEIN UL2M"/>
    <property type="match status" value="1"/>
</dbReference>
<dbReference type="SMART" id="SM01383">
    <property type="entry name" value="Ribosomal_L2"/>
    <property type="match status" value="1"/>
</dbReference>
<dbReference type="NCBIfam" id="TIGR01171">
    <property type="entry name" value="rplB_bact"/>
    <property type="match status" value="1"/>
</dbReference>
<dbReference type="GO" id="GO:0002181">
    <property type="term" value="P:cytoplasmic translation"/>
    <property type="evidence" value="ECO:0007669"/>
    <property type="project" value="TreeGrafter"/>
</dbReference>
<dbReference type="InterPro" id="IPR014726">
    <property type="entry name" value="Ribosomal_uL2_dom3"/>
</dbReference>
<dbReference type="InterPro" id="IPR005880">
    <property type="entry name" value="Ribosomal_uL2_bac/org-type"/>
</dbReference>
<accession>A0A1H1P3Y6</accession>
<dbReference type="InterPro" id="IPR022666">
    <property type="entry name" value="Ribosomal_uL2_RNA-bd_dom"/>
</dbReference>
<dbReference type="FunFam" id="4.10.950.10:FF:000001">
    <property type="entry name" value="50S ribosomal protein L2"/>
    <property type="match status" value="1"/>
</dbReference>
<dbReference type="Gene3D" id="2.40.50.140">
    <property type="entry name" value="Nucleic acid-binding proteins"/>
    <property type="match status" value="1"/>
</dbReference>
<keyword evidence="5" id="KW-0699">rRNA-binding</keyword>
<feature type="compositionally biased region" description="Basic residues" evidence="6">
    <location>
        <begin position="245"/>
        <end position="264"/>
    </location>
</feature>
<comment type="subunit">
    <text evidence="5">Part of the 50S ribosomal subunit. Forms a bridge to the 30S subunit in the 70S ribosome.</text>
</comment>
<gene>
    <name evidence="5" type="primary">rplB</name>
    <name evidence="9" type="ORF">SAMN04488552_1970</name>
</gene>
<dbReference type="EMBL" id="LT629745">
    <property type="protein sequence ID" value="SDS05968.1"/>
    <property type="molecule type" value="Genomic_DNA"/>
</dbReference>
<dbReference type="InterPro" id="IPR008991">
    <property type="entry name" value="Translation_prot_SH3-like_sf"/>
</dbReference>
<proteinExistence type="inferred from homology"/>
<dbReference type="RefSeq" id="WP_026933546.1">
    <property type="nucleotide sequence ID" value="NZ_LT629745.1"/>
</dbReference>
<dbReference type="SMART" id="SM01382">
    <property type="entry name" value="Ribosomal_L2_C"/>
    <property type="match status" value="1"/>
</dbReference>
<feature type="domain" description="Large ribosomal subunit protein uL2 C-terminal" evidence="7">
    <location>
        <begin position="125"/>
        <end position="252"/>
    </location>
</feature>
<dbReference type="HAMAP" id="MF_01320_B">
    <property type="entry name" value="Ribosomal_uL2_B"/>
    <property type="match status" value="1"/>
</dbReference>
<dbReference type="Proteomes" id="UP000198858">
    <property type="component" value="Chromosome I"/>
</dbReference>
<dbReference type="AlphaFoldDB" id="A0A1H1P3Y6"/>
<dbReference type="InterPro" id="IPR022669">
    <property type="entry name" value="Ribosomal_uL2_C"/>
</dbReference>
<evidence type="ECO:0000256" key="2">
    <source>
        <dbReference type="ARBA" id="ARBA00022980"/>
    </source>
</evidence>
<dbReference type="SUPFAM" id="SSF50249">
    <property type="entry name" value="Nucleic acid-binding proteins"/>
    <property type="match status" value="1"/>
</dbReference>
<dbReference type="Gene3D" id="4.10.950.10">
    <property type="entry name" value="Ribosomal protein L2, domain 3"/>
    <property type="match status" value="1"/>
</dbReference>
<evidence type="ECO:0000256" key="5">
    <source>
        <dbReference type="HAMAP-Rule" id="MF_01320"/>
    </source>
</evidence>
<evidence type="ECO:0000256" key="1">
    <source>
        <dbReference type="ARBA" id="ARBA00005636"/>
    </source>
</evidence>
<reference evidence="9 10" key="1">
    <citation type="submission" date="2016-10" db="EMBL/GenBank/DDBJ databases">
        <authorList>
            <person name="Varghese N."/>
            <person name="Submissions S."/>
        </authorList>
    </citation>
    <scope>NUCLEOTIDE SEQUENCE [LARGE SCALE GENOMIC DNA]</scope>
    <source>
        <strain evidence="9 10">Mar_2010_102</strain>
    </source>
</reference>
<dbReference type="SUPFAM" id="SSF50104">
    <property type="entry name" value="Translation proteins SH3-like domain"/>
    <property type="match status" value="1"/>
</dbReference>
<dbReference type="InterPro" id="IPR014722">
    <property type="entry name" value="Rib_uL2_dom2"/>
</dbReference>
<feature type="region of interest" description="Disordered" evidence="6">
    <location>
        <begin position="223"/>
        <end position="278"/>
    </location>
</feature>
<keyword evidence="3 5" id="KW-0687">Ribonucleoprotein</keyword>
<feature type="domain" description="Large ribosomal subunit protein uL2 RNA-binding" evidence="8">
    <location>
        <begin position="42"/>
        <end position="118"/>
    </location>
</feature>
<dbReference type="GO" id="GO:0003735">
    <property type="term" value="F:structural constituent of ribosome"/>
    <property type="evidence" value="ECO:0007669"/>
    <property type="project" value="InterPro"/>
</dbReference>
<evidence type="ECO:0000259" key="8">
    <source>
        <dbReference type="SMART" id="SM01383"/>
    </source>
</evidence>
<evidence type="ECO:0000256" key="6">
    <source>
        <dbReference type="SAM" id="MobiDB-lite"/>
    </source>
</evidence>
<comment type="function">
    <text evidence="5">One of the primary rRNA binding proteins. Required for association of the 30S and 50S subunits to form the 70S ribosome, for tRNA binding and peptide bond formation. It has been suggested to have peptidyltransferase activity; this is somewhat controversial. Makes several contacts with the 16S rRNA in the 70S ribosome.</text>
</comment>